<sequence length="124" mass="13179">MGVGAPFETAAQVRAGRLDAARYGVAPGSSLPGPGFVRMYVVMEVLHRYGYEALLWDEVGVGVSDADADELARLLVAADGGEVGAELALKRWVAGDARLRLGSAVRQLSPYGDPPVVVELRTRR</sequence>
<dbReference type="Proteomes" id="UP000553957">
    <property type="component" value="Unassembled WGS sequence"/>
</dbReference>
<accession>A0A7Y4L4A0</accession>
<organism evidence="2 3">
    <name type="scientific">Kribbella sandramycini</name>
    <dbReference type="NCBI Taxonomy" id="60450"/>
    <lineage>
        <taxon>Bacteria</taxon>
        <taxon>Bacillati</taxon>
        <taxon>Actinomycetota</taxon>
        <taxon>Actinomycetes</taxon>
        <taxon>Propionibacteriales</taxon>
        <taxon>Kribbellaceae</taxon>
        <taxon>Kribbella</taxon>
    </lineage>
</organism>
<evidence type="ECO:0000313" key="4">
    <source>
        <dbReference type="Proteomes" id="UP000553957"/>
    </source>
</evidence>
<evidence type="ECO:0000313" key="2">
    <source>
        <dbReference type="EMBL" id="NOL43167.1"/>
    </source>
</evidence>
<gene>
    <name evidence="1" type="ORF">HNR71_001802</name>
    <name evidence="2" type="ORF">HPO96_23255</name>
</gene>
<evidence type="ECO:0000313" key="1">
    <source>
        <dbReference type="EMBL" id="MBB6566165.1"/>
    </source>
</evidence>
<reference evidence="1 4" key="2">
    <citation type="submission" date="2020-08" db="EMBL/GenBank/DDBJ databases">
        <title>Sequencing the genomes of 1000 actinobacteria strains.</title>
        <authorList>
            <person name="Klenk H.-P."/>
        </authorList>
    </citation>
    <scope>NUCLEOTIDE SEQUENCE [LARGE SCALE GENOMIC DNA]</scope>
    <source>
        <strain evidence="1 4">DSM 15626</strain>
    </source>
</reference>
<name>A0A7Y4L4A0_9ACTN</name>
<dbReference type="Proteomes" id="UP000534306">
    <property type="component" value="Unassembled WGS sequence"/>
</dbReference>
<dbReference type="EMBL" id="JABJRC010000005">
    <property type="protein sequence ID" value="NOL43167.1"/>
    <property type="molecule type" value="Genomic_DNA"/>
</dbReference>
<dbReference type="EMBL" id="JACHKF010000001">
    <property type="protein sequence ID" value="MBB6566165.1"/>
    <property type="molecule type" value="Genomic_DNA"/>
</dbReference>
<protein>
    <submittedName>
        <fullName evidence="2">Uncharacterized protein</fullName>
    </submittedName>
</protein>
<dbReference type="RefSeq" id="WP_171675862.1">
    <property type="nucleotide sequence ID" value="NZ_BAAAGT010000001.1"/>
</dbReference>
<evidence type="ECO:0000313" key="3">
    <source>
        <dbReference type="Proteomes" id="UP000534306"/>
    </source>
</evidence>
<dbReference type="AlphaFoldDB" id="A0A7Y4L4A0"/>
<reference evidence="2 3" key="1">
    <citation type="submission" date="2020-05" db="EMBL/GenBank/DDBJ databases">
        <title>Genome sequence of Kribbella sandramycini ATCC 39419.</title>
        <authorList>
            <person name="Maclea K.S."/>
            <person name="Fair J.L."/>
        </authorList>
    </citation>
    <scope>NUCLEOTIDE SEQUENCE [LARGE SCALE GENOMIC DNA]</scope>
    <source>
        <strain evidence="2 3">ATCC 39419</strain>
    </source>
</reference>
<proteinExistence type="predicted"/>
<keyword evidence="3" id="KW-1185">Reference proteome</keyword>
<comment type="caution">
    <text evidence="2">The sequence shown here is derived from an EMBL/GenBank/DDBJ whole genome shotgun (WGS) entry which is preliminary data.</text>
</comment>